<reference evidence="1 2" key="1">
    <citation type="journal article" date="2006" name="PLoS Genet.">
        <title>Secrets of soil survival revealed by the genome sequence of Arthrobacter aurescens TC1.</title>
        <authorList>
            <person name="Mongodin E.F."/>
            <person name="Shapir N."/>
            <person name="Daugherty S.C."/>
            <person name="DeBoy R.T."/>
            <person name="Emerson J.B."/>
            <person name="Shvartzbeyn A."/>
            <person name="Radune D."/>
            <person name="Vamathevan J."/>
            <person name="Riggs F."/>
            <person name="Grinberg V."/>
            <person name="Khouri H."/>
            <person name="Wackett L.P."/>
            <person name="Nelson K.E."/>
            <person name="Sadowsky M.J."/>
        </authorList>
    </citation>
    <scope>NUCLEOTIDE SEQUENCE [LARGE SCALE GENOMIC DNA]</scope>
    <source>
        <strain evidence="1 2">TC1</strain>
    </source>
</reference>
<dbReference type="EMBL" id="CP000474">
    <property type="protein sequence ID" value="ABM08328.1"/>
    <property type="molecule type" value="Genomic_DNA"/>
</dbReference>
<dbReference type="Pfam" id="PF11253">
    <property type="entry name" value="DUF3052"/>
    <property type="match status" value="1"/>
</dbReference>
<organism evidence="1 2">
    <name type="scientific">Paenarthrobacter aurescens (strain TC1)</name>
    <dbReference type="NCBI Taxonomy" id="290340"/>
    <lineage>
        <taxon>Bacteria</taxon>
        <taxon>Bacillati</taxon>
        <taxon>Actinomycetota</taxon>
        <taxon>Actinomycetes</taxon>
        <taxon>Micrococcales</taxon>
        <taxon>Micrococcaceae</taxon>
        <taxon>Paenarthrobacter</taxon>
    </lineage>
</organism>
<dbReference type="Proteomes" id="UP000000637">
    <property type="component" value="Chromosome"/>
</dbReference>
<gene>
    <name evidence="1" type="ordered locus">AAur_2432</name>
</gene>
<evidence type="ECO:0008006" key="3">
    <source>
        <dbReference type="Google" id="ProtNLM"/>
    </source>
</evidence>
<dbReference type="STRING" id="290340.AAur_2432"/>
<evidence type="ECO:0000313" key="2">
    <source>
        <dbReference type="Proteomes" id="UP000000637"/>
    </source>
</evidence>
<accession>A1R7E8</accession>
<keyword evidence="2" id="KW-1185">Reference proteome</keyword>
<sequence>MRNMAAGWDNSLKHTPKGCWLLVMEVTAKGGNVSEADAATSVNVAERMGFKDGDLIQERGYDDDVDFDLRDDIEDVTGSELLDEDDHDVVDAVVFWWRDGDGDLVDALMDSLTNLKEGGVVWVLTPKSGRDNYVSPADIQDAAPTSGLHLTTSAGVSKDWSATRLVPKKNK</sequence>
<protein>
    <recommendedName>
        <fullName evidence="3">DUF3052 domain-containing protein</fullName>
    </recommendedName>
</protein>
<evidence type="ECO:0000313" key="1">
    <source>
        <dbReference type="EMBL" id="ABM08328.1"/>
    </source>
</evidence>
<dbReference type="eggNOG" id="ENOG5031Y1M">
    <property type="taxonomic scope" value="Bacteria"/>
</dbReference>
<dbReference type="AlphaFoldDB" id="A1R7E8"/>
<proteinExistence type="predicted"/>
<name>A1R7E8_PAEAT</name>
<dbReference type="HOGENOM" id="CLU_117223_1_0_11"/>
<dbReference type="KEGG" id="aau:AAur_2432"/>
<dbReference type="InterPro" id="IPR021412">
    <property type="entry name" value="DUF3052"/>
</dbReference>